<dbReference type="PROSITE" id="PS52015">
    <property type="entry name" value="TONB_CTD"/>
    <property type="match status" value="1"/>
</dbReference>
<keyword evidence="3 10" id="KW-0813">Transport</keyword>
<accession>A0ABV7JCM0</accession>
<keyword evidence="8 10" id="KW-1133">Transmembrane helix</keyword>
<reference evidence="14" key="1">
    <citation type="journal article" date="2019" name="Int. J. Syst. Evol. Microbiol.">
        <title>The Global Catalogue of Microorganisms (GCM) 10K type strain sequencing project: providing services to taxonomists for standard genome sequencing and annotation.</title>
        <authorList>
            <consortium name="The Broad Institute Genomics Platform"/>
            <consortium name="The Broad Institute Genome Sequencing Center for Infectious Disease"/>
            <person name="Wu L."/>
            <person name="Ma J."/>
        </authorList>
    </citation>
    <scope>NUCLEOTIDE SEQUENCE [LARGE SCALE GENOMIC DNA]</scope>
    <source>
        <strain evidence="14">KCTC 42953</strain>
    </source>
</reference>
<dbReference type="InterPro" id="IPR037682">
    <property type="entry name" value="TonB_C"/>
</dbReference>
<evidence type="ECO:0000256" key="5">
    <source>
        <dbReference type="ARBA" id="ARBA00022519"/>
    </source>
</evidence>
<dbReference type="EMBL" id="JBHRTS010000005">
    <property type="protein sequence ID" value="MFC3194609.1"/>
    <property type="molecule type" value="Genomic_DNA"/>
</dbReference>
<evidence type="ECO:0000256" key="7">
    <source>
        <dbReference type="ARBA" id="ARBA00022927"/>
    </source>
</evidence>
<evidence type="ECO:0000256" key="8">
    <source>
        <dbReference type="ARBA" id="ARBA00022989"/>
    </source>
</evidence>
<proteinExistence type="inferred from homology"/>
<dbReference type="InterPro" id="IPR051045">
    <property type="entry name" value="TonB-dependent_transducer"/>
</dbReference>
<evidence type="ECO:0000256" key="2">
    <source>
        <dbReference type="ARBA" id="ARBA00006555"/>
    </source>
</evidence>
<dbReference type="NCBIfam" id="TIGR01352">
    <property type="entry name" value="tonB_Cterm"/>
    <property type="match status" value="1"/>
</dbReference>
<keyword evidence="4 10" id="KW-1003">Cell membrane</keyword>
<keyword evidence="9 10" id="KW-0472">Membrane</keyword>
<keyword evidence="5 10" id="KW-0997">Cell inner membrane</keyword>
<evidence type="ECO:0000259" key="12">
    <source>
        <dbReference type="PROSITE" id="PS52015"/>
    </source>
</evidence>
<protein>
    <recommendedName>
        <fullName evidence="10">Protein TonB</fullName>
    </recommendedName>
</protein>
<organism evidence="13 14">
    <name type="scientific">Marinicella sediminis</name>
    <dbReference type="NCBI Taxonomy" id="1792834"/>
    <lineage>
        <taxon>Bacteria</taxon>
        <taxon>Pseudomonadati</taxon>
        <taxon>Pseudomonadota</taxon>
        <taxon>Gammaproteobacteria</taxon>
        <taxon>Lysobacterales</taxon>
        <taxon>Marinicellaceae</taxon>
        <taxon>Marinicella</taxon>
    </lineage>
</organism>
<sequence length="218" mass="23721">MSKNMLRQEKIKRNLAAMGSMVFGTVLVLGTVVLINDSDNLMDQAKDAQGSNIKITKQKPPAKQEIKKPKPKPKPQRSRPAPPTPLLGLNSSLSGLDLGLPDFSMDGLAGLDGDILGGGNGVIMTDDTVDQSPKAVWQAPMVYPPRARAKGIEGYVVFSLLIGITGEIEQVKIVESFPDGVFDEVAMQGINSWRFEPAQYQGKSVKSWAKQRIRFDLS</sequence>
<evidence type="ECO:0000256" key="11">
    <source>
        <dbReference type="SAM" id="MobiDB-lite"/>
    </source>
</evidence>
<evidence type="ECO:0000256" key="9">
    <source>
        <dbReference type="ARBA" id="ARBA00023136"/>
    </source>
</evidence>
<name>A0ABV7JCM0_9GAMM</name>
<evidence type="ECO:0000256" key="4">
    <source>
        <dbReference type="ARBA" id="ARBA00022475"/>
    </source>
</evidence>
<gene>
    <name evidence="13" type="ORF">ACFODZ_10210</name>
</gene>
<keyword evidence="7 10" id="KW-0653">Protein transport</keyword>
<dbReference type="PRINTS" id="PR01374">
    <property type="entry name" value="TONBPROTEIN"/>
</dbReference>
<dbReference type="RefSeq" id="WP_077410667.1">
    <property type="nucleotide sequence ID" value="NZ_JBHRTS010000005.1"/>
</dbReference>
<evidence type="ECO:0000256" key="10">
    <source>
        <dbReference type="RuleBase" id="RU362123"/>
    </source>
</evidence>
<comment type="caution">
    <text evidence="13">The sequence shown here is derived from an EMBL/GenBank/DDBJ whole genome shotgun (WGS) entry which is preliminary data.</text>
</comment>
<evidence type="ECO:0000256" key="1">
    <source>
        <dbReference type="ARBA" id="ARBA00004383"/>
    </source>
</evidence>
<dbReference type="Pfam" id="PF03544">
    <property type="entry name" value="TonB_C"/>
    <property type="match status" value="1"/>
</dbReference>
<comment type="subcellular location">
    <subcellularLocation>
        <location evidence="1 10">Cell inner membrane</location>
        <topology evidence="1 10">Single-pass membrane protein</topology>
        <orientation evidence="1 10">Periplasmic side</orientation>
    </subcellularLocation>
</comment>
<evidence type="ECO:0000313" key="13">
    <source>
        <dbReference type="EMBL" id="MFC3194609.1"/>
    </source>
</evidence>
<evidence type="ECO:0000256" key="3">
    <source>
        <dbReference type="ARBA" id="ARBA00022448"/>
    </source>
</evidence>
<dbReference type="SUPFAM" id="SSF74653">
    <property type="entry name" value="TolA/TonB C-terminal domain"/>
    <property type="match status" value="1"/>
</dbReference>
<dbReference type="InterPro" id="IPR006260">
    <property type="entry name" value="TonB/TolA_C"/>
</dbReference>
<keyword evidence="14" id="KW-1185">Reference proteome</keyword>
<dbReference type="PANTHER" id="PTHR33446">
    <property type="entry name" value="PROTEIN TONB-RELATED"/>
    <property type="match status" value="1"/>
</dbReference>
<keyword evidence="6 10" id="KW-0812">Transmembrane</keyword>
<dbReference type="Proteomes" id="UP001595533">
    <property type="component" value="Unassembled WGS sequence"/>
</dbReference>
<comment type="similarity">
    <text evidence="2 10">Belongs to the TonB family.</text>
</comment>
<keyword evidence="10" id="KW-0735">Signal-anchor</keyword>
<evidence type="ECO:0000313" key="14">
    <source>
        <dbReference type="Proteomes" id="UP001595533"/>
    </source>
</evidence>
<feature type="region of interest" description="Disordered" evidence="11">
    <location>
        <begin position="46"/>
        <end position="88"/>
    </location>
</feature>
<dbReference type="PANTHER" id="PTHR33446:SF14">
    <property type="entry name" value="PROTEIN TONB"/>
    <property type="match status" value="1"/>
</dbReference>
<evidence type="ECO:0000256" key="6">
    <source>
        <dbReference type="ARBA" id="ARBA00022692"/>
    </source>
</evidence>
<feature type="transmembrane region" description="Helical" evidence="10">
    <location>
        <begin position="15"/>
        <end position="35"/>
    </location>
</feature>
<dbReference type="InterPro" id="IPR003538">
    <property type="entry name" value="TonB"/>
</dbReference>
<comment type="function">
    <text evidence="10">Interacts with outer membrane receptor proteins that carry out high-affinity binding and energy dependent uptake into the periplasmic space of specific substrates. It could act to transduce energy from the cytoplasmic membrane to specific energy-requiring processes in the outer membrane, resulting in the release into the periplasm of ligands bound by these outer membrane proteins.</text>
</comment>
<feature type="domain" description="TonB C-terminal" evidence="12">
    <location>
        <begin position="128"/>
        <end position="218"/>
    </location>
</feature>
<dbReference type="Gene3D" id="3.30.1150.10">
    <property type="match status" value="1"/>
</dbReference>